<dbReference type="OrthoDB" id="10255149at2759"/>
<reference evidence="2 3" key="1">
    <citation type="submission" date="2019-05" db="EMBL/GenBank/DDBJ databases">
        <title>The compact genome of Giardia muris reveals important steps in the evolution of intestinal protozoan parasites.</title>
        <authorList>
            <person name="Xu F."/>
            <person name="Jimenez-Gonzalez A."/>
            <person name="Einarsson E."/>
            <person name="Astvaldsson A."/>
            <person name="Peirasmaki D."/>
            <person name="Eckmann L."/>
            <person name="Andersson J.O."/>
            <person name="Svard S.G."/>
            <person name="Jerlstrom-Hultqvist J."/>
        </authorList>
    </citation>
    <scope>NUCLEOTIDE SEQUENCE [LARGE SCALE GENOMIC DNA]</scope>
    <source>
        <strain evidence="2 3">Roberts-Thomson</strain>
    </source>
</reference>
<evidence type="ECO:0000313" key="3">
    <source>
        <dbReference type="Proteomes" id="UP000315496"/>
    </source>
</evidence>
<dbReference type="EMBL" id="VDLU01000002">
    <property type="protein sequence ID" value="TNJ28744.1"/>
    <property type="molecule type" value="Genomic_DNA"/>
</dbReference>
<evidence type="ECO:0000313" key="2">
    <source>
        <dbReference type="EMBL" id="TNJ28744.1"/>
    </source>
</evidence>
<dbReference type="VEuPathDB" id="GiardiaDB:GMRT_13785"/>
<evidence type="ECO:0000256" key="1">
    <source>
        <dbReference type="SAM" id="Phobius"/>
    </source>
</evidence>
<dbReference type="Proteomes" id="UP000315496">
    <property type="component" value="Chromosome 2"/>
</dbReference>
<keyword evidence="1" id="KW-0812">Transmembrane</keyword>
<feature type="transmembrane region" description="Helical" evidence="1">
    <location>
        <begin position="6"/>
        <end position="25"/>
    </location>
</feature>
<comment type="caution">
    <text evidence="2">The sequence shown here is derived from an EMBL/GenBank/DDBJ whole genome shotgun (WGS) entry which is preliminary data.</text>
</comment>
<organism evidence="2 3">
    <name type="scientific">Giardia muris</name>
    <dbReference type="NCBI Taxonomy" id="5742"/>
    <lineage>
        <taxon>Eukaryota</taxon>
        <taxon>Metamonada</taxon>
        <taxon>Diplomonadida</taxon>
        <taxon>Hexamitidae</taxon>
        <taxon>Giardiinae</taxon>
        <taxon>Giardia</taxon>
    </lineage>
</organism>
<gene>
    <name evidence="2" type="ORF">GMRT_13785</name>
</gene>
<accession>A0A4Z1SS87</accession>
<sequence length="69" mass="7744">MPISIAAWLPASISIVLVVVAGWMMSFRDDLPDDKDDVFTPLLYNCPEMRLADQAILDDEPWETGGLDY</sequence>
<keyword evidence="1" id="KW-0472">Membrane</keyword>
<protein>
    <submittedName>
        <fullName evidence="2">Uncharacterized protein</fullName>
    </submittedName>
</protein>
<name>A0A4Z1SS87_GIAMU</name>
<proteinExistence type="predicted"/>
<keyword evidence="3" id="KW-1185">Reference proteome</keyword>
<dbReference type="AlphaFoldDB" id="A0A4Z1SS87"/>
<keyword evidence="1" id="KW-1133">Transmembrane helix</keyword>